<dbReference type="AlphaFoldDB" id="A0A5C3KEN4"/>
<evidence type="ECO:0000313" key="1">
    <source>
        <dbReference type="EMBL" id="TFK18195.1"/>
    </source>
</evidence>
<reference evidence="1 2" key="1">
    <citation type="journal article" date="2019" name="Nat. Ecol. Evol.">
        <title>Megaphylogeny resolves global patterns of mushroom evolution.</title>
        <authorList>
            <person name="Varga T."/>
            <person name="Krizsan K."/>
            <person name="Foldi C."/>
            <person name="Dima B."/>
            <person name="Sanchez-Garcia M."/>
            <person name="Sanchez-Ramirez S."/>
            <person name="Szollosi G.J."/>
            <person name="Szarkandi J.G."/>
            <person name="Papp V."/>
            <person name="Albert L."/>
            <person name="Andreopoulos W."/>
            <person name="Angelini C."/>
            <person name="Antonin V."/>
            <person name="Barry K.W."/>
            <person name="Bougher N.L."/>
            <person name="Buchanan P."/>
            <person name="Buyck B."/>
            <person name="Bense V."/>
            <person name="Catcheside P."/>
            <person name="Chovatia M."/>
            <person name="Cooper J."/>
            <person name="Damon W."/>
            <person name="Desjardin D."/>
            <person name="Finy P."/>
            <person name="Geml J."/>
            <person name="Haridas S."/>
            <person name="Hughes K."/>
            <person name="Justo A."/>
            <person name="Karasinski D."/>
            <person name="Kautmanova I."/>
            <person name="Kiss B."/>
            <person name="Kocsube S."/>
            <person name="Kotiranta H."/>
            <person name="LaButti K.M."/>
            <person name="Lechner B.E."/>
            <person name="Liimatainen K."/>
            <person name="Lipzen A."/>
            <person name="Lukacs Z."/>
            <person name="Mihaltcheva S."/>
            <person name="Morgado L.N."/>
            <person name="Niskanen T."/>
            <person name="Noordeloos M.E."/>
            <person name="Ohm R.A."/>
            <person name="Ortiz-Santana B."/>
            <person name="Ovrebo C."/>
            <person name="Racz N."/>
            <person name="Riley R."/>
            <person name="Savchenko A."/>
            <person name="Shiryaev A."/>
            <person name="Soop K."/>
            <person name="Spirin V."/>
            <person name="Szebenyi C."/>
            <person name="Tomsovsky M."/>
            <person name="Tulloss R.E."/>
            <person name="Uehling J."/>
            <person name="Grigoriev I.V."/>
            <person name="Vagvolgyi C."/>
            <person name="Papp T."/>
            <person name="Martin F.M."/>
            <person name="Miettinen O."/>
            <person name="Hibbett D.S."/>
            <person name="Nagy L.G."/>
        </authorList>
    </citation>
    <scope>NUCLEOTIDE SEQUENCE [LARGE SCALE GENOMIC DNA]</scope>
    <source>
        <strain evidence="1 2">CBS 121175</strain>
    </source>
</reference>
<evidence type="ECO:0008006" key="3">
    <source>
        <dbReference type="Google" id="ProtNLM"/>
    </source>
</evidence>
<dbReference type="Proteomes" id="UP000307440">
    <property type="component" value="Unassembled WGS sequence"/>
</dbReference>
<dbReference type="OrthoDB" id="3267074at2759"/>
<dbReference type="STRING" id="230819.A0A5C3KEN4"/>
<keyword evidence="2" id="KW-1185">Reference proteome</keyword>
<dbReference type="EMBL" id="ML210422">
    <property type="protein sequence ID" value="TFK18195.1"/>
    <property type="molecule type" value="Genomic_DNA"/>
</dbReference>
<organism evidence="1 2">
    <name type="scientific">Coprinopsis marcescibilis</name>
    <name type="common">Agaric fungus</name>
    <name type="synonym">Psathyrella marcescibilis</name>
    <dbReference type="NCBI Taxonomy" id="230819"/>
    <lineage>
        <taxon>Eukaryota</taxon>
        <taxon>Fungi</taxon>
        <taxon>Dikarya</taxon>
        <taxon>Basidiomycota</taxon>
        <taxon>Agaricomycotina</taxon>
        <taxon>Agaricomycetes</taxon>
        <taxon>Agaricomycetidae</taxon>
        <taxon>Agaricales</taxon>
        <taxon>Agaricineae</taxon>
        <taxon>Psathyrellaceae</taxon>
        <taxon>Coprinopsis</taxon>
    </lineage>
</organism>
<feature type="non-terminal residue" evidence="1">
    <location>
        <position position="1"/>
    </location>
</feature>
<name>A0A5C3KEN4_COPMA</name>
<protein>
    <recommendedName>
        <fullName evidence="3">Reverse transcriptase zinc-binding domain-containing protein</fullName>
    </recommendedName>
</protein>
<sequence>LAQMGMGHIALEEYLHRIGKVPSPLCQGWQTEAETATHFLFQCPKYRAEREELRGMLLRGGNVLHTLLMKEAVWPALFRFINATQQF</sequence>
<feature type="non-terminal residue" evidence="1">
    <location>
        <position position="87"/>
    </location>
</feature>
<proteinExistence type="predicted"/>
<accession>A0A5C3KEN4</accession>
<evidence type="ECO:0000313" key="2">
    <source>
        <dbReference type="Proteomes" id="UP000307440"/>
    </source>
</evidence>
<gene>
    <name evidence="1" type="ORF">FA15DRAFT_555318</name>
</gene>